<evidence type="ECO:0000256" key="2">
    <source>
        <dbReference type="ARBA" id="ARBA00022517"/>
    </source>
</evidence>
<evidence type="ECO:0000313" key="9">
    <source>
        <dbReference type="Proteomes" id="UP000287609"/>
    </source>
</evidence>
<dbReference type="GO" id="GO:0043022">
    <property type="term" value="F:ribosome binding"/>
    <property type="evidence" value="ECO:0007669"/>
    <property type="project" value="InterPro"/>
</dbReference>
<comment type="caution">
    <text evidence="8">The sequence shown here is derived from an EMBL/GenBank/DDBJ whole genome shotgun (WGS) entry which is preliminary data.</text>
</comment>
<dbReference type="GO" id="GO:0042274">
    <property type="term" value="P:ribosomal small subunit biogenesis"/>
    <property type="evidence" value="ECO:0007669"/>
    <property type="project" value="UniProtKB-UniRule"/>
</dbReference>
<organism evidence="8 9">
    <name type="scientific">Bifidobacterium dolichotidis</name>
    <dbReference type="NCBI Taxonomy" id="2306976"/>
    <lineage>
        <taxon>Bacteria</taxon>
        <taxon>Bacillati</taxon>
        <taxon>Actinomycetota</taxon>
        <taxon>Actinomycetes</taxon>
        <taxon>Bifidobacteriales</taxon>
        <taxon>Bifidobacteriaceae</taxon>
        <taxon>Bifidobacterium</taxon>
    </lineage>
</organism>
<dbReference type="InterPro" id="IPR002676">
    <property type="entry name" value="RimM_N"/>
</dbReference>
<dbReference type="HAMAP" id="MF_00014">
    <property type="entry name" value="Ribosome_mat_RimM"/>
    <property type="match status" value="1"/>
</dbReference>
<evidence type="ECO:0000259" key="7">
    <source>
        <dbReference type="Pfam" id="PF24986"/>
    </source>
</evidence>
<dbReference type="GO" id="GO:0005737">
    <property type="term" value="C:cytoplasm"/>
    <property type="evidence" value="ECO:0007669"/>
    <property type="project" value="UniProtKB-SubCell"/>
</dbReference>
<dbReference type="InterPro" id="IPR056792">
    <property type="entry name" value="PRC_RimM"/>
</dbReference>
<reference evidence="8 9" key="1">
    <citation type="submission" date="2018-09" db="EMBL/GenBank/DDBJ databases">
        <title>Characterization of the phylogenetic diversity of five novel species belonging to the genus Bifidobacterium.</title>
        <authorList>
            <person name="Lugli G.A."/>
            <person name="Duranti S."/>
            <person name="Milani C."/>
        </authorList>
    </citation>
    <scope>NUCLEOTIDE SEQUENCE [LARGE SCALE GENOMIC DNA]</scope>
    <source>
        <strain evidence="8 9">2036B</strain>
    </source>
</reference>
<dbReference type="GO" id="GO:0005840">
    <property type="term" value="C:ribosome"/>
    <property type="evidence" value="ECO:0007669"/>
    <property type="project" value="InterPro"/>
</dbReference>
<comment type="subunit">
    <text evidence="5">Binds ribosomal protein uS19.</text>
</comment>
<dbReference type="PANTHER" id="PTHR33692">
    <property type="entry name" value="RIBOSOME MATURATION FACTOR RIMM"/>
    <property type="match status" value="1"/>
</dbReference>
<gene>
    <name evidence="5" type="primary">rimM</name>
    <name evidence="8" type="ORF">D2E26_1160</name>
</gene>
<dbReference type="SUPFAM" id="SSF50447">
    <property type="entry name" value="Translation proteins"/>
    <property type="match status" value="1"/>
</dbReference>
<dbReference type="Gene3D" id="2.30.30.240">
    <property type="entry name" value="PRC-barrel domain"/>
    <property type="match status" value="1"/>
</dbReference>
<evidence type="ECO:0000256" key="1">
    <source>
        <dbReference type="ARBA" id="ARBA00022490"/>
    </source>
</evidence>
<dbReference type="AlphaFoldDB" id="A0A430FQL6"/>
<dbReference type="Pfam" id="PF24986">
    <property type="entry name" value="PRC_RimM"/>
    <property type="match status" value="1"/>
</dbReference>
<keyword evidence="2 5" id="KW-0690">Ribosome biogenesis</keyword>
<accession>A0A430FQL6</accession>
<sequence>MQQMQAANPSSDPQQLDLLRVARVGRAQGLKGEVTVQSFTDEPEYRYEPGSELYTKDGSQVFVVEASRSFKQRWILKFEGIDDRNAAEALNGTVLYGEADDLDAMIEEDVWYAKDLVGLEVRLDEQCEMAFEAAKAAETAETAETTGEAAAETTVETADSVDNSRIVGKVVDVLDGPQWLLKVRLTRPVRDDDGVVIQNSALVPFVEQIVPVIDLDEQYLTIDPPGGLIPQLGQMDISEESN</sequence>
<dbReference type="InterPro" id="IPR036976">
    <property type="entry name" value="RimM_N_sf"/>
</dbReference>
<name>A0A430FQL6_9BIFI</name>
<dbReference type="Proteomes" id="UP000287609">
    <property type="component" value="Unassembled WGS sequence"/>
</dbReference>
<comment type="subcellular location">
    <subcellularLocation>
        <location evidence="5">Cytoplasm</location>
    </subcellularLocation>
</comment>
<keyword evidence="3 5" id="KW-0698">rRNA processing</keyword>
<dbReference type="EMBL" id="QXGM01000002">
    <property type="protein sequence ID" value="RSX55106.1"/>
    <property type="molecule type" value="Genomic_DNA"/>
</dbReference>
<comment type="similarity">
    <text evidence="5">Belongs to the RimM family.</text>
</comment>
<dbReference type="NCBIfam" id="TIGR02273">
    <property type="entry name" value="16S_RimM"/>
    <property type="match status" value="1"/>
</dbReference>
<dbReference type="Pfam" id="PF01782">
    <property type="entry name" value="RimM"/>
    <property type="match status" value="1"/>
</dbReference>
<dbReference type="InterPro" id="IPR011033">
    <property type="entry name" value="PRC_barrel-like_sf"/>
</dbReference>
<evidence type="ECO:0000313" key="8">
    <source>
        <dbReference type="EMBL" id="RSX55106.1"/>
    </source>
</evidence>
<dbReference type="PANTHER" id="PTHR33692:SF1">
    <property type="entry name" value="RIBOSOME MATURATION FACTOR RIMM"/>
    <property type="match status" value="1"/>
</dbReference>
<keyword evidence="4 5" id="KW-0143">Chaperone</keyword>
<keyword evidence="1 5" id="KW-0963">Cytoplasm</keyword>
<evidence type="ECO:0000256" key="4">
    <source>
        <dbReference type="ARBA" id="ARBA00023186"/>
    </source>
</evidence>
<feature type="domain" description="RimM N-terminal" evidence="6">
    <location>
        <begin position="21"/>
        <end position="99"/>
    </location>
</feature>
<dbReference type="Gene3D" id="2.40.30.60">
    <property type="entry name" value="RimM"/>
    <property type="match status" value="1"/>
</dbReference>
<dbReference type="GO" id="GO:0006364">
    <property type="term" value="P:rRNA processing"/>
    <property type="evidence" value="ECO:0007669"/>
    <property type="project" value="UniProtKB-UniRule"/>
</dbReference>
<evidence type="ECO:0000259" key="6">
    <source>
        <dbReference type="Pfam" id="PF01782"/>
    </source>
</evidence>
<proteinExistence type="inferred from homology"/>
<comment type="function">
    <text evidence="5">An accessory protein needed during the final step in the assembly of 30S ribosomal subunit, possibly for assembly of the head region. Essential for efficient processing of 16S rRNA. May be needed both before and after RbfA during the maturation of 16S rRNA. It has affinity for free ribosomal 30S subunits but not for 70S ribosomes.</text>
</comment>
<evidence type="ECO:0000256" key="5">
    <source>
        <dbReference type="HAMAP-Rule" id="MF_00014"/>
    </source>
</evidence>
<protein>
    <recommendedName>
        <fullName evidence="5">Ribosome maturation factor RimM</fullName>
    </recommendedName>
</protein>
<keyword evidence="9" id="KW-1185">Reference proteome</keyword>
<dbReference type="InterPro" id="IPR011961">
    <property type="entry name" value="RimM"/>
</dbReference>
<comment type="domain">
    <text evidence="5">The PRC barrel domain binds ribosomal protein uS19.</text>
</comment>
<dbReference type="SUPFAM" id="SSF50346">
    <property type="entry name" value="PRC-barrel domain"/>
    <property type="match status" value="1"/>
</dbReference>
<evidence type="ECO:0000256" key="3">
    <source>
        <dbReference type="ARBA" id="ARBA00022552"/>
    </source>
</evidence>
<dbReference type="InterPro" id="IPR009000">
    <property type="entry name" value="Transl_B-barrel_sf"/>
</dbReference>
<feature type="domain" description="Ribosome maturation factor RimM PRC barrel" evidence="7">
    <location>
        <begin position="158"/>
        <end position="228"/>
    </location>
</feature>